<gene>
    <name evidence="1" type="ordered locus">EbC_pEb10200390</name>
</gene>
<organism evidence="2">
    <name type="scientific">Erwinia billingiae (strain Eb661)</name>
    <dbReference type="NCBI Taxonomy" id="634500"/>
    <lineage>
        <taxon>Bacteria</taxon>
        <taxon>Pseudomonadati</taxon>
        <taxon>Pseudomonadota</taxon>
        <taxon>Gammaproteobacteria</taxon>
        <taxon>Enterobacterales</taxon>
        <taxon>Erwiniaceae</taxon>
        <taxon>Erwinia</taxon>
    </lineage>
</organism>
<proteinExistence type="predicted"/>
<keyword evidence="1" id="KW-0614">Plasmid</keyword>
<geneLocation type="plasmid" evidence="1 2">
    <name>pEB102</name>
</geneLocation>
<keyword evidence="1" id="KW-0808">Transferase</keyword>
<name>D8MJD3_ERWBE</name>
<dbReference type="PIRSF" id="PIRSF028188">
    <property type="entry name" value="Amdntrnsf_FN0238"/>
    <property type="match status" value="1"/>
</dbReference>
<sequence length="308" mass="34377">MQTAQTVMMVRPAAFRANPETLASNAFQKPSAAVSDVAEQARVAFDAYVAALRHAGVEVLVIDDSAERETPDSLFPNNWIAMLEDGSIYTFPMEAHNRRRERRMDIIADLTKGYEVTRRIDLSGFEARGLYLEGTGSLILDHNSRIAYTCRSSRSSEEAGREFERLSGYSIHWFNARDRHLHPIYHTNVMMSVGLRFAIVCLDSLASKPERLRLVKLLERTGKTIIDVTFAQMEAFTCNVLEVRDQKGQPVYAMSTRAWAAFTPEQQALISGYATLALAPIDIIEDLGGGGARCMVAEIFLAKKMAFS</sequence>
<protein>
    <submittedName>
        <fullName evidence="1">Amidinotransferase family protein</fullName>
    </submittedName>
</protein>
<dbReference type="GO" id="GO:0016740">
    <property type="term" value="F:transferase activity"/>
    <property type="evidence" value="ECO:0007669"/>
    <property type="project" value="UniProtKB-KW"/>
</dbReference>
<dbReference type="PANTHER" id="PTHR43224">
    <property type="entry name" value="AMIDINOTRANSFERASE"/>
    <property type="match status" value="1"/>
</dbReference>
<dbReference type="RefSeq" id="WP_013199753.1">
    <property type="nucleotide sequence ID" value="NC_014304.1"/>
</dbReference>
<evidence type="ECO:0000313" key="1">
    <source>
        <dbReference type="EMBL" id="CAX53317.1"/>
    </source>
</evidence>
<dbReference type="InterPro" id="IPR014541">
    <property type="entry name" value="Amdntrnsf_FN0238"/>
</dbReference>
<reference evidence="1 2" key="1">
    <citation type="journal article" date="2010" name="BMC Genomics">
        <title>Genome comparison of the epiphytic bacteria Erwinia billingiae and E. tasmaniensis with the pear pathogen E. pyrifoliae.</title>
        <authorList>
            <person name="Kube M."/>
            <person name="Migdoll A.M."/>
            <person name="Gehring I."/>
            <person name="Heitmann K."/>
            <person name="Mayer Y."/>
            <person name="Kuhl H."/>
            <person name="Knaust F."/>
            <person name="Geider K."/>
            <person name="Reinhardt R."/>
        </authorList>
    </citation>
    <scope>NUCLEOTIDE SEQUENCE [LARGE SCALE GENOMIC DNA]</scope>
    <source>
        <strain evidence="1 2">Eb661</strain>
        <plasmid evidence="1">pEB102</plasmid>
    </source>
</reference>
<dbReference type="Gene3D" id="3.75.10.10">
    <property type="entry name" value="L-arginine/glycine Amidinotransferase, Chain A"/>
    <property type="match status" value="1"/>
</dbReference>
<dbReference type="NCBIfam" id="NF046062">
    <property type="entry name" value="citrull_CtlX"/>
    <property type="match status" value="1"/>
</dbReference>
<dbReference type="KEGG" id="ebi:EbC_pEb10200390"/>
<keyword evidence="2" id="KW-1185">Reference proteome</keyword>
<accession>D8MJD3</accession>
<dbReference type="HOGENOM" id="CLU_077407_0_0_6"/>
<dbReference type="PANTHER" id="PTHR43224:SF1">
    <property type="entry name" value="AMIDINOTRANSFERASE"/>
    <property type="match status" value="1"/>
</dbReference>
<dbReference type="eggNOG" id="COG4874">
    <property type="taxonomic scope" value="Bacteria"/>
</dbReference>
<dbReference type="Pfam" id="PF19420">
    <property type="entry name" value="DDAH_eukar"/>
    <property type="match status" value="1"/>
</dbReference>
<evidence type="ECO:0000313" key="2">
    <source>
        <dbReference type="Proteomes" id="UP000008793"/>
    </source>
</evidence>
<dbReference type="AlphaFoldDB" id="D8MJD3"/>
<dbReference type="SUPFAM" id="SSF55909">
    <property type="entry name" value="Pentein"/>
    <property type="match status" value="1"/>
</dbReference>
<dbReference type="Proteomes" id="UP000008793">
    <property type="component" value="Plasmid pEB102"/>
</dbReference>
<dbReference type="EMBL" id="FP236826">
    <property type="protein sequence ID" value="CAX53317.1"/>
    <property type="molecule type" value="Genomic_DNA"/>
</dbReference>
<dbReference type="GeneID" id="90509753"/>